<evidence type="ECO:0000256" key="1">
    <source>
        <dbReference type="ARBA" id="ARBA00004123"/>
    </source>
</evidence>
<dbReference type="PROSITE" id="PS50217">
    <property type="entry name" value="BZIP"/>
    <property type="match status" value="1"/>
</dbReference>
<organism evidence="9 10">
    <name type="scientific">Malassezia cuniculi</name>
    <dbReference type="NCBI Taxonomy" id="948313"/>
    <lineage>
        <taxon>Eukaryota</taxon>
        <taxon>Fungi</taxon>
        <taxon>Dikarya</taxon>
        <taxon>Basidiomycota</taxon>
        <taxon>Ustilaginomycotina</taxon>
        <taxon>Malasseziomycetes</taxon>
        <taxon>Malasseziales</taxon>
        <taxon>Malasseziaceae</taxon>
        <taxon>Malassezia</taxon>
    </lineage>
</organism>
<dbReference type="SMART" id="SM00338">
    <property type="entry name" value="BRLZ"/>
    <property type="match status" value="1"/>
</dbReference>
<dbReference type="SUPFAM" id="SSF57959">
    <property type="entry name" value="Leucine zipper domain"/>
    <property type="match status" value="1"/>
</dbReference>
<evidence type="ECO:0000256" key="6">
    <source>
        <dbReference type="ARBA" id="ARBA00023242"/>
    </source>
</evidence>
<comment type="subcellular location">
    <subcellularLocation>
        <location evidence="1">Nucleus</location>
    </subcellularLocation>
</comment>
<dbReference type="Pfam" id="PF00170">
    <property type="entry name" value="bZIP_1"/>
    <property type="match status" value="1"/>
</dbReference>
<protein>
    <recommendedName>
        <fullName evidence="8">BZIP domain-containing protein</fullName>
    </recommendedName>
</protein>
<keyword evidence="6" id="KW-0539">Nucleus</keyword>
<reference evidence="9" key="1">
    <citation type="submission" date="2023-03" db="EMBL/GenBank/DDBJ databases">
        <title>Mating type loci evolution in Malassezia.</title>
        <authorList>
            <person name="Coelho M.A."/>
        </authorList>
    </citation>
    <scope>NUCLEOTIDE SEQUENCE</scope>
    <source>
        <strain evidence="9">CBS 11721</strain>
    </source>
</reference>
<dbReference type="PANTHER" id="PTHR47416:SF8">
    <property type="entry name" value="BASIC-LEUCINE ZIPPER TRANSCRIPTION FACTOR E-RELATED"/>
    <property type="match status" value="1"/>
</dbReference>
<dbReference type="CDD" id="cd14810">
    <property type="entry name" value="bZIP_u1"/>
    <property type="match status" value="1"/>
</dbReference>
<dbReference type="PROSITE" id="PS00036">
    <property type="entry name" value="BZIP_BASIC"/>
    <property type="match status" value="1"/>
</dbReference>
<dbReference type="GO" id="GO:0003700">
    <property type="term" value="F:DNA-binding transcription factor activity"/>
    <property type="evidence" value="ECO:0007669"/>
    <property type="project" value="InterPro"/>
</dbReference>
<evidence type="ECO:0000313" key="9">
    <source>
        <dbReference type="EMBL" id="WFD34276.1"/>
    </source>
</evidence>
<evidence type="ECO:0000259" key="8">
    <source>
        <dbReference type="PROSITE" id="PS50217"/>
    </source>
</evidence>
<dbReference type="PANTHER" id="PTHR47416">
    <property type="entry name" value="BASIC-LEUCINE ZIPPER TRANSCRIPTION FACTOR F-RELATED"/>
    <property type="match status" value="1"/>
</dbReference>
<sequence length="322" mass="35359">MPTPLIPPSAPGAFENSAAEDSLGFIDSVTDLSGAAEGSFDATSFEIGQQMNTDIAAHPLRSPTLGWRESGDDPSSLLNLDFAPLDESASFDSAFIQDRISRPEPPVQLVNMKMLEEPALPAVQQSPSILDAIPNERPSSESAPSTPGDVLEEEQKYTAFTPARLPSVSRVSELERRVTFTDAADELRPSMEEYKKLSSKEKRQLRNKISARNFRNRRKEYISLLEEQVADRDSVIDGLREQISTLSLQNKQLRDEVRALQSRSLASVDMSKFIDALRAQDGSAAPNSPRLSAQVHKDMSNSTQYASPFWGGIPPKTPTLVA</sequence>
<evidence type="ECO:0000256" key="3">
    <source>
        <dbReference type="ARBA" id="ARBA00023015"/>
    </source>
</evidence>
<dbReference type="GO" id="GO:0005634">
    <property type="term" value="C:nucleus"/>
    <property type="evidence" value="ECO:0007669"/>
    <property type="project" value="UniProtKB-SubCell"/>
</dbReference>
<feature type="coiled-coil region" evidence="7">
    <location>
        <begin position="236"/>
        <end position="263"/>
    </location>
</feature>
<evidence type="ECO:0000256" key="2">
    <source>
        <dbReference type="ARBA" id="ARBA00007163"/>
    </source>
</evidence>
<evidence type="ECO:0000313" key="10">
    <source>
        <dbReference type="Proteomes" id="UP001219933"/>
    </source>
</evidence>
<comment type="similarity">
    <text evidence="2">Belongs to the bZIP family.</text>
</comment>
<keyword evidence="5" id="KW-0804">Transcription</keyword>
<evidence type="ECO:0000256" key="5">
    <source>
        <dbReference type="ARBA" id="ARBA00023163"/>
    </source>
</evidence>
<dbReference type="GO" id="GO:0003677">
    <property type="term" value="F:DNA binding"/>
    <property type="evidence" value="ECO:0007669"/>
    <property type="project" value="UniProtKB-KW"/>
</dbReference>
<gene>
    <name evidence="9" type="ORF">MCUN1_001113</name>
</gene>
<dbReference type="InterPro" id="IPR004827">
    <property type="entry name" value="bZIP"/>
</dbReference>
<keyword evidence="4" id="KW-0238">DNA-binding</keyword>
<proteinExistence type="inferred from homology"/>
<feature type="domain" description="BZIP" evidence="8">
    <location>
        <begin position="197"/>
        <end position="260"/>
    </location>
</feature>
<name>A0AAF0JAG3_9BASI</name>
<dbReference type="EMBL" id="CP119878">
    <property type="protein sequence ID" value="WFD34276.1"/>
    <property type="molecule type" value="Genomic_DNA"/>
</dbReference>
<keyword evidence="10" id="KW-1185">Reference proteome</keyword>
<keyword evidence="7" id="KW-0175">Coiled coil</keyword>
<dbReference type="AlphaFoldDB" id="A0AAF0JAG3"/>
<keyword evidence="3" id="KW-0805">Transcription regulation</keyword>
<dbReference type="Gene3D" id="1.20.5.170">
    <property type="match status" value="1"/>
</dbReference>
<evidence type="ECO:0000256" key="4">
    <source>
        <dbReference type="ARBA" id="ARBA00023125"/>
    </source>
</evidence>
<accession>A0AAF0JAG3</accession>
<dbReference type="Proteomes" id="UP001219933">
    <property type="component" value="Chromosome 2"/>
</dbReference>
<evidence type="ECO:0000256" key="7">
    <source>
        <dbReference type="SAM" id="Coils"/>
    </source>
</evidence>
<dbReference type="InterPro" id="IPR046347">
    <property type="entry name" value="bZIP_sf"/>
</dbReference>